<accession>A0A5C6VD84</accession>
<evidence type="ECO:0000313" key="4">
    <source>
        <dbReference type="EMBL" id="TXC82546.1"/>
    </source>
</evidence>
<dbReference type="AlphaFoldDB" id="A0A5C6VD84"/>
<dbReference type="GO" id="GO:0016407">
    <property type="term" value="F:acetyltransferase activity"/>
    <property type="evidence" value="ECO:0007669"/>
    <property type="project" value="InterPro"/>
</dbReference>
<comment type="caution">
    <text evidence="4">The sequence shown here is derived from an EMBL/GenBank/DDBJ whole genome shotgun (WGS) entry which is preliminary data.</text>
</comment>
<evidence type="ECO:0000313" key="3">
    <source>
        <dbReference type="EMBL" id="MEM5345712.1"/>
    </source>
</evidence>
<dbReference type="Gene3D" id="3.30.2140.10">
    <property type="entry name" value="Arylamine N-acetyltransferase"/>
    <property type="match status" value="1"/>
</dbReference>
<dbReference type="PANTHER" id="PTHR11786:SF0">
    <property type="entry name" value="ARYLAMINE N-ACETYLTRANSFERASE 4-RELATED"/>
    <property type="match status" value="1"/>
</dbReference>
<name>A0A5C6VD84_9BURK</name>
<dbReference type="Proteomes" id="UP001481677">
    <property type="component" value="Unassembled WGS sequence"/>
</dbReference>
<proteinExistence type="inferred from homology"/>
<dbReference type="InterPro" id="IPR038765">
    <property type="entry name" value="Papain-like_cys_pep_sf"/>
</dbReference>
<protein>
    <submittedName>
        <fullName evidence="4">Arylamine N-acetyltransferase</fullName>
    </submittedName>
</protein>
<evidence type="ECO:0000313" key="6">
    <source>
        <dbReference type="Proteomes" id="UP001481677"/>
    </source>
</evidence>
<dbReference type="Proteomes" id="UP000321776">
    <property type="component" value="Unassembled WGS sequence"/>
</dbReference>
<reference evidence="4 5" key="1">
    <citation type="journal article" date="2018" name="Int. J. Syst. Evol. Microbiol.">
        <title>Paraburkholderia azotifigens sp. nov., a nitrogen-fixing bacterium isolated from paddy soil.</title>
        <authorList>
            <person name="Choi G.M."/>
            <person name="Im W.T."/>
        </authorList>
    </citation>
    <scope>NUCLEOTIDE SEQUENCE [LARGE SCALE GENOMIC DNA]</scope>
    <source>
        <strain evidence="4 5">NF 2-5-3</strain>
    </source>
</reference>
<evidence type="ECO:0000313" key="5">
    <source>
        <dbReference type="Proteomes" id="UP000321776"/>
    </source>
</evidence>
<comment type="similarity">
    <text evidence="1 2">Belongs to the arylamine N-acetyltransferase family.</text>
</comment>
<dbReference type="InterPro" id="IPR001447">
    <property type="entry name" value="Arylamine_N-AcTrfase"/>
</dbReference>
<dbReference type="SUPFAM" id="SSF54001">
    <property type="entry name" value="Cysteine proteinases"/>
    <property type="match status" value="1"/>
</dbReference>
<dbReference type="Pfam" id="PF00797">
    <property type="entry name" value="Acetyltransf_2"/>
    <property type="match status" value="1"/>
</dbReference>
<sequence>MSSTLDLDRYFRRIGYTGPQAATLDVLRDLQRLHPLAIPFENLDPLTGRRVNLELPAIVDKLIERRRGGYCFEQNGLFAHVLMQLGFDVTPMIARVLWGREPDAITPRTHMLLRVTVDDQPWIADVGFGAVTLTSPLRLQAGVVQQTTHEPFRLVDAPDGAFDLEVHSGETWLKTYRFDLHRAEWVDYEVSNWFTSMHPTSFFTTSLVLCRVTPEGRLAMFNDRLTARSKDGEAIERRIESAHELETCLRDTFLIELGDIDVADIYRRVSTQGAAS</sequence>
<reference evidence="3 6" key="3">
    <citation type="submission" date="2024-01" db="EMBL/GenBank/DDBJ databases">
        <title>The diversity of rhizobia nodulating Mimosa spp. in eleven states of Brazil covering several biomes is determined by host plant, location, and edaphic factors.</title>
        <authorList>
            <person name="Rouws L."/>
            <person name="Barauna A."/>
            <person name="Beukes C."/>
            <person name="De Faria S.M."/>
            <person name="Gross E."/>
            <person name="Dos Reis Junior F.B."/>
            <person name="Simon M."/>
            <person name="Maluk M."/>
            <person name="Odee D.W."/>
            <person name="Kenicer G."/>
            <person name="Young J.P.W."/>
            <person name="Reis V.M."/>
            <person name="Zilli J."/>
            <person name="James E.K."/>
        </authorList>
    </citation>
    <scope>NUCLEOTIDE SEQUENCE [LARGE SCALE GENOMIC DNA]</scope>
    <source>
        <strain evidence="3 6">JPY530</strain>
    </source>
</reference>
<dbReference type="EMBL" id="VOQS01000003">
    <property type="protein sequence ID" value="TXC82546.1"/>
    <property type="molecule type" value="Genomic_DNA"/>
</dbReference>
<evidence type="ECO:0000256" key="1">
    <source>
        <dbReference type="ARBA" id="ARBA00006547"/>
    </source>
</evidence>
<dbReference type="Gene3D" id="2.40.128.150">
    <property type="entry name" value="Cysteine proteinases"/>
    <property type="match status" value="1"/>
</dbReference>
<keyword evidence="4" id="KW-0808">Transferase</keyword>
<dbReference type="EMBL" id="JAZHGA010000052">
    <property type="protein sequence ID" value="MEM5345712.1"/>
    <property type="molecule type" value="Genomic_DNA"/>
</dbReference>
<evidence type="ECO:0000256" key="2">
    <source>
        <dbReference type="RuleBase" id="RU003452"/>
    </source>
</evidence>
<organism evidence="4 5">
    <name type="scientific">Paraburkholderia azotifigens</name>
    <dbReference type="NCBI Taxonomy" id="2057004"/>
    <lineage>
        <taxon>Bacteria</taxon>
        <taxon>Pseudomonadati</taxon>
        <taxon>Pseudomonadota</taxon>
        <taxon>Betaproteobacteria</taxon>
        <taxon>Burkholderiales</taxon>
        <taxon>Burkholderiaceae</taxon>
        <taxon>Paraburkholderia</taxon>
    </lineage>
</organism>
<keyword evidence="6" id="KW-1185">Reference proteome</keyword>
<gene>
    <name evidence="4" type="ORF">FRZ40_18940</name>
    <name evidence="3" type="ORF">V4C56_39585</name>
</gene>
<reference evidence="4" key="2">
    <citation type="submission" date="2019-08" db="EMBL/GenBank/DDBJ databases">
        <authorList>
            <person name="Im W.-T."/>
        </authorList>
    </citation>
    <scope>NUCLEOTIDE SEQUENCE</scope>
    <source>
        <strain evidence="4">NF 2-5-3</strain>
    </source>
</reference>
<dbReference type="PRINTS" id="PR01543">
    <property type="entry name" value="ANATRNSFRASE"/>
</dbReference>
<dbReference type="PANTHER" id="PTHR11786">
    <property type="entry name" value="N-HYDROXYARYLAMINE O-ACETYLTRANSFERASE"/>
    <property type="match status" value="1"/>
</dbReference>
<dbReference type="RefSeq" id="WP_028370776.1">
    <property type="nucleotide sequence ID" value="NZ_JAZHFZ010000066.1"/>
</dbReference>